<gene>
    <name evidence="4" type="primary">Gcfc2_2</name>
    <name evidence="4" type="ORF">ASASCU_R13329</name>
</gene>
<dbReference type="GO" id="GO:0005634">
    <property type="term" value="C:nucleus"/>
    <property type="evidence" value="ECO:0007669"/>
    <property type="project" value="UniProtKB-SubCell"/>
</dbReference>
<evidence type="ECO:0000313" key="5">
    <source>
        <dbReference type="Proteomes" id="UP000525565"/>
    </source>
</evidence>
<dbReference type="PANTHER" id="PTHR12214">
    <property type="entry name" value="GC-RICH SEQUENCE DNA-BINDING FACTOR"/>
    <property type="match status" value="1"/>
</dbReference>
<dbReference type="PANTHER" id="PTHR12214:SF4">
    <property type="entry name" value="INTRON LARGE COMPLEX COMPONENT GCFC2"/>
    <property type="match status" value="1"/>
</dbReference>
<keyword evidence="2" id="KW-0539">Nucleus</keyword>
<evidence type="ECO:0000256" key="3">
    <source>
        <dbReference type="SAM" id="MobiDB-lite"/>
    </source>
</evidence>
<reference evidence="4 5" key="1">
    <citation type="submission" date="2019-09" db="EMBL/GenBank/DDBJ databases">
        <title>Bird 10,000 Genomes (B10K) Project - Family phase.</title>
        <authorList>
            <person name="Zhang G."/>
        </authorList>
    </citation>
    <scope>NUCLEOTIDE SEQUENCE [LARGE SCALE GENOMIC DNA]</scope>
    <source>
        <strain evidence="4">OUT-0051</strain>
        <tissue evidence="4">Kidney</tissue>
    </source>
</reference>
<evidence type="ECO:0000256" key="1">
    <source>
        <dbReference type="ARBA" id="ARBA00004123"/>
    </source>
</evidence>
<dbReference type="InterPro" id="IPR012890">
    <property type="entry name" value="GCFC2-like"/>
</dbReference>
<organism evidence="4 5">
    <name type="scientific">Asarcornis scutulata</name>
    <dbReference type="NCBI Taxonomy" id="75869"/>
    <lineage>
        <taxon>Eukaryota</taxon>
        <taxon>Metazoa</taxon>
        <taxon>Chordata</taxon>
        <taxon>Craniata</taxon>
        <taxon>Vertebrata</taxon>
        <taxon>Euteleostomi</taxon>
        <taxon>Archelosauria</taxon>
        <taxon>Archosauria</taxon>
        <taxon>Dinosauria</taxon>
        <taxon>Saurischia</taxon>
        <taxon>Theropoda</taxon>
        <taxon>Coelurosauria</taxon>
        <taxon>Aves</taxon>
        <taxon>Neognathae</taxon>
        <taxon>Galloanserae</taxon>
        <taxon>Anseriformes</taxon>
        <taxon>Anatidae</taxon>
        <taxon>Anatinae</taxon>
        <taxon>Asarcornis</taxon>
    </lineage>
</organism>
<dbReference type="GO" id="GO:0000398">
    <property type="term" value="P:mRNA splicing, via spliceosome"/>
    <property type="evidence" value="ECO:0007669"/>
    <property type="project" value="InterPro"/>
</dbReference>
<comment type="subcellular location">
    <subcellularLocation>
        <location evidence="1">Nucleus</location>
    </subcellularLocation>
</comment>
<keyword evidence="5" id="KW-1185">Reference proteome</keyword>
<evidence type="ECO:0000256" key="2">
    <source>
        <dbReference type="ARBA" id="ARBA00023242"/>
    </source>
</evidence>
<feature type="compositionally biased region" description="Basic and acidic residues" evidence="3">
    <location>
        <begin position="29"/>
        <end position="39"/>
    </location>
</feature>
<feature type="non-terminal residue" evidence="4">
    <location>
        <position position="169"/>
    </location>
</feature>
<accession>A0A7K7KXB1</accession>
<name>A0A7K7KXB1_9AVES</name>
<protein>
    <submittedName>
        <fullName evidence="4">GCFC2 factor</fullName>
    </submittedName>
</protein>
<feature type="non-terminal residue" evidence="4">
    <location>
        <position position="1"/>
    </location>
</feature>
<dbReference type="Proteomes" id="UP000525565">
    <property type="component" value="Unassembled WGS sequence"/>
</dbReference>
<dbReference type="GO" id="GO:0003677">
    <property type="term" value="F:DNA binding"/>
    <property type="evidence" value="ECO:0007669"/>
    <property type="project" value="InterPro"/>
</dbReference>
<comment type="caution">
    <text evidence="4">The sequence shown here is derived from an EMBL/GenBank/DDBJ whole genome shotgun (WGS) entry which is preliminary data.</text>
</comment>
<feature type="region of interest" description="Disordered" evidence="3">
    <location>
        <begin position="23"/>
        <end position="147"/>
    </location>
</feature>
<dbReference type="AlphaFoldDB" id="A0A7K7KXB1"/>
<sequence length="169" mass="19365">EDLFKIKKPSFNEVTFRIQKKKSLLPAQREAEESKKICDLEPGTGNSEDTDEEKKEEESYSSQSEDNSADSENESIPPGRRKDLSPVNIPSAACIESARRKRHLARTQADYLPLDVSNGRQVSRRRESSEESEDESDTKNLSFAPKMRTLRQRMTEHMGEFRPFFPLAV</sequence>
<proteinExistence type="predicted"/>
<evidence type="ECO:0000313" key="4">
    <source>
        <dbReference type="EMBL" id="NWZ23321.1"/>
    </source>
</evidence>
<dbReference type="EMBL" id="VZSO01000087">
    <property type="protein sequence ID" value="NWZ23321.1"/>
    <property type="molecule type" value="Genomic_DNA"/>
</dbReference>